<dbReference type="EMBL" id="BDGG01000001">
    <property type="protein sequence ID" value="GAU89257.1"/>
    <property type="molecule type" value="Genomic_DNA"/>
</dbReference>
<feature type="transmembrane region" description="Helical" evidence="1">
    <location>
        <begin position="75"/>
        <end position="97"/>
    </location>
</feature>
<feature type="transmembrane region" description="Helical" evidence="1">
    <location>
        <begin position="117"/>
        <end position="139"/>
    </location>
</feature>
<organism evidence="2 3">
    <name type="scientific">Ramazzottius varieornatus</name>
    <name type="common">Water bear</name>
    <name type="synonym">Tardigrade</name>
    <dbReference type="NCBI Taxonomy" id="947166"/>
    <lineage>
        <taxon>Eukaryota</taxon>
        <taxon>Metazoa</taxon>
        <taxon>Ecdysozoa</taxon>
        <taxon>Tardigrada</taxon>
        <taxon>Eutardigrada</taxon>
        <taxon>Parachela</taxon>
        <taxon>Hypsibioidea</taxon>
        <taxon>Ramazzottiidae</taxon>
        <taxon>Ramazzottius</taxon>
    </lineage>
</organism>
<keyword evidence="3" id="KW-1185">Reference proteome</keyword>
<comment type="caution">
    <text evidence="2">The sequence shown here is derived from an EMBL/GenBank/DDBJ whole genome shotgun (WGS) entry which is preliminary data.</text>
</comment>
<evidence type="ECO:0000256" key="1">
    <source>
        <dbReference type="SAM" id="Phobius"/>
    </source>
</evidence>
<evidence type="ECO:0000313" key="2">
    <source>
        <dbReference type="EMBL" id="GAU89257.1"/>
    </source>
</evidence>
<keyword evidence="1" id="KW-0472">Membrane</keyword>
<accession>A0A1D1UPR3</accession>
<evidence type="ECO:0000313" key="3">
    <source>
        <dbReference type="Proteomes" id="UP000186922"/>
    </source>
</evidence>
<feature type="transmembrane region" description="Helical" evidence="1">
    <location>
        <begin position="36"/>
        <end position="54"/>
    </location>
</feature>
<dbReference type="Proteomes" id="UP000186922">
    <property type="component" value="Unassembled WGS sequence"/>
</dbReference>
<reference evidence="2 3" key="1">
    <citation type="journal article" date="2016" name="Nat. Commun.">
        <title>Extremotolerant tardigrade genome and improved radiotolerance of human cultured cells by tardigrade-unique protein.</title>
        <authorList>
            <person name="Hashimoto T."/>
            <person name="Horikawa D.D."/>
            <person name="Saito Y."/>
            <person name="Kuwahara H."/>
            <person name="Kozuka-Hata H."/>
            <person name="Shin-I T."/>
            <person name="Minakuchi Y."/>
            <person name="Ohishi K."/>
            <person name="Motoyama A."/>
            <person name="Aizu T."/>
            <person name="Enomoto A."/>
            <person name="Kondo K."/>
            <person name="Tanaka S."/>
            <person name="Hara Y."/>
            <person name="Koshikawa S."/>
            <person name="Sagara H."/>
            <person name="Miura T."/>
            <person name="Yokobori S."/>
            <person name="Miyagawa K."/>
            <person name="Suzuki Y."/>
            <person name="Kubo T."/>
            <person name="Oyama M."/>
            <person name="Kohara Y."/>
            <person name="Fujiyama A."/>
            <person name="Arakawa K."/>
            <person name="Katayama T."/>
            <person name="Toyoda A."/>
            <person name="Kunieda T."/>
        </authorList>
    </citation>
    <scope>NUCLEOTIDE SEQUENCE [LARGE SCALE GENOMIC DNA]</scope>
    <source>
        <strain evidence="2 3">YOKOZUNA-1</strain>
    </source>
</reference>
<keyword evidence="1" id="KW-0812">Transmembrane</keyword>
<protein>
    <submittedName>
        <fullName evidence="2">Uncharacterized protein</fullName>
    </submittedName>
</protein>
<keyword evidence="1" id="KW-1133">Transmembrane helix</keyword>
<name>A0A1D1UPR3_RAMVA</name>
<gene>
    <name evidence="2" type="primary">RvY_01827-1</name>
    <name evidence="2" type="synonym">RvY_01827.1</name>
    <name evidence="2" type="ORF">RvY_01827</name>
</gene>
<dbReference type="AlphaFoldDB" id="A0A1D1UPR3"/>
<proteinExistence type="predicted"/>
<sequence length="206" mass="22925">MTSALSVLHVTAVLFSSISCICTVPIILFAMNPVALTLNFLIMMVGGCGLRLHLRMKELHANDPRDLEINRKVRQYTILLSAVNALTFTLMIGAAFVPNLWDPIINLPAEQAEEMAIAMTTILTVLYWIIGIFCSIILFRYSQPEAPATVHDHTENTSRRNEPASLSPQMIYSVQDIPTVALSNVHSQPYILDLPPSYEEIISKQS</sequence>